<reference evidence="13 14" key="1">
    <citation type="submission" date="2017-05" db="EMBL/GenBank/DDBJ databases">
        <title>Genomic insights into alkan degradation activity of Oleiphilus messinensis.</title>
        <authorList>
            <person name="Kozyavkin S.A."/>
            <person name="Slesarev A.I."/>
            <person name="Golyshin P.N."/>
            <person name="Korzhenkov A."/>
            <person name="Golyshina O.N."/>
            <person name="Toshchakov S.V."/>
        </authorList>
    </citation>
    <scope>NUCLEOTIDE SEQUENCE [LARGE SCALE GENOMIC DNA]</scope>
    <source>
        <strain evidence="13 14">ME102</strain>
    </source>
</reference>
<dbReference type="GO" id="GO:0005737">
    <property type="term" value="C:cytoplasm"/>
    <property type="evidence" value="ECO:0007669"/>
    <property type="project" value="UniProtKB-SubCell"/>
</dbReference>
<dbReference type="GO" id="GO:0106310">
    <property type="term" value="F:protein serine kinase activity"/>
    <property type="evidence" value="ECO:0007669"/>
    <property type="project" value="RHEA"/>
</dbReference>
<feature type="binding site" evidence="11">
    <location>
        <position position="213"/>
    </location>
    <ligand>
        <name>Mg(2+)</name>
        <dbReference type="ChEBI" id="CHEBI:18420"/>
    </ligand>
</feature>
<comment type="catalytic activity">
    <reaction evidence="11">
        <text>L-seryl-[protein] + ATP = O-phospho-L-seryl-[protein] + ADP + H(+)</text>
        <dbReference type="Rhea" id="RHEA:17989"/>
        <dbReference type="Rhea" id="RHEA-COMP:9863"/>
        <dbReference type="Rhea" id="RHEA-COMP:11604"/>
        <dbReference type="ChEBI" id="CHEBI:15378"/>
        <dbReference type="ChEBI" id="CHEBI:29999"/>
        <dbReference type="ChEBI" id="CHEBI:30616"/>
        <dbReference type="ChEBI" id="CHEBI:83421"/>
        <dbReference type="ChEBI" id="CHEBI:456216"/>
        <dbReference type="EC" id="2.7.11.1"/>
    </reaction>
</comment>
<keyword evidence="5 11" id="KW-0479">Metal-binding</keyword>
<dbReference type="EMBL" id="CP021425">
    <property type="protein sequence ID" value="ARU55917.1"/>
    <property type="molecule type" value="Genomic_DNA"/>
</dbReference>
<dbReference type="Pfam" id="PF01636">
    <property type="entry name" value="APH"/>
    <property type="match status" value="1"/>
</dbReference>
<keyword evidence="1 11" id="KW-0963">Cytoplasm</keyword>
<dbReference type="PANTHER" id="PTHR39573">
    <property type="entry name" value="STRESS RESPONSE KINASE A"/>
    <property type="match status" value="1"/>
</dbReference>
<organism evidence="13 14">
    <name type="scientific">Oleiphilus messinensis</name>
    <dbReference type="NCBI Taxonomy" id="141451"/>
    <lineage>
        <taxon>Bacteria</taxon>
        <taxon>Pseudomonadati</taxon>
        <taxon>Pseudomonadota</taxon>
        <taxon>Gammaproteobacteria</taxon>
        <taxon>Oceanospirillales</taxon>
        <taxon>Oleiphilaceae</taxon>
        <taxon>Oleiphilus</taxon>
    </lineage>
</organism>
<gene>
    <name evidence="11" type="primary">srkA</name>
    <name evidence="13" type="ORF">OLMES_1843</name>
</gene>
<protein>
    <recommendedName>
        <fullName evidence="11">Stress response kinase A</fullName>
        <ecNumber evidence="11">2.7.11.1</ecNumber>
    </recommendedName>
    <alternativeName>
        <fullName evidence="11">Serine/threonine-protein kinase SrkA</fullName>
    </alternativeName>
</protein>
<keyword evidence="6 11" id="KW-0547">Nucleotide-binding</keyword>
<comment type="subcellular location">
    <subcellularLocation>
        <location evidence="11">Cytoplasm</location>
    </subcellularLocation>
</comment>
<comment type="cofactor">
    <cofactor evidence="11">
        <name>Mg(2+)</name>
        <dbReference type="ChEBI" id="CHEBI:18420"/>
    </cofactor>
</comment>
<evidence type="ECO:0000313" key="13">
    <source>
        <dbReference type="EMBL" id="ARU55917.1"/>
    </source>
</evidence>
<evidence type="ECO:0000313" key="14">
    <source>
        <dbReference type="Proteomes" id="UP000196027"/>
    </source>
</evidence>
<sequence length="333" mass="38178">MTDQILTPESGHPFEQLTPDAVLDAVESLGFLTDARIITLNSYENRVFQVGLEDSDPVIVKFYRPNRWSDAQILEEHQFTQELAELEIPAVPPMTIAGQTLFASGPFVMAVYPRRTGRAPDLGDLDNLIQLGRYIARIHACGSIKTFEHRLSLDMAAEIESARTAILRSDFLPPELRLPYEKSTGQILDKVASIASEWQFPALRLHGDCHVGNILVREDIPFFVDFDDSFNGPAIQDLWLFLSGEKDEQRRQFSELVEGYEEFSEFDTRQTVLIESLRSFRIIRYAAWLAKRWDDPAFPKHFPWFAGGRFWSDHILELREQEAALDEQPISLY</sequence>
<evidence type="ECO:0000259" key="12">
    <source>
        <dbReference type="Pfam" id="PF01636"/>
    </source>
</evidence>
<dbReference type="GO" id="GO:0000287">
    <property type="term" value="F:magnesium ion binding"/>
    <property type="evidence" value="ECO:0007669"/>
    <property type="project" value="UniProtKB-UniRule"/>
</dbReference>
<dbReference type="GO" id="GO:0004674">
    <property type="term" value="F:protein serine/threonine kinase activity"/>
    <property type="evidence" value="ECO:0007669"/>
    <property type="project" value="UniProtKB-UniRule"/>
</dbReference>
<dbReference type="EC" id="2.7.11.1" evidence="11"/>
<evidence type="ECO:0000256" key="11">
    <source>
        <dbReference type="HAMAP-Rule" id="MF_01497"/>
    </source>
</evidence>
<dbReference type="InterPro" id="IPR002575">
    <property type="entry name" value="Aminoglycoside_PTrfase"/>
</dbReference>
<dbReference type="PANTHER" id="PTHR39573:SF1">
    <property type="entry name" value="STRESS RESPONSE KINASE A"/>
    <property type="match status" value="1"/>
</dbReference>
<dbReference type="AlphaFoldDB" id="A0A1Y0I605"/>
<dbReference type="Gene3D" id="1.10.510.10">
    <property type="entry name" value="Transferase(Phosphotransferase) domain 1"/>
    <property type="match status" value="1"/>
</dbReference>
<feature type="binding site" evidence="11">
    <location>
        <position position="225"/>
    </location>
    <ligand>
        <name>Mg(2+)</name>
        <dbReference type="ChEBI" id="CHEBI:18420"/>
    </ligand>
</feature>
<feature type="site" description="ATP" evidence="11">
    <location>
        <position position="42"/>
    </location>
</feature>
<dbReference type="SUPFAM" id="SSF56112">
    <property type="entry name" value="Protein kinase-like (PK-like)"/>
    <property type="match status" value="1"/>
</dbReference>
<dbReference type="NCBIfam" id="NF008738">
    <property type="entry name" value="PRK11768.1"/>
    <property type="match status" value="1"/>
</dbReference>
<dbReference type="RefSeq" id="WP_087460964.1">
    <property type="nucleotide sequence ID" value="NZ_CP021425.1"/>
</dbReference>
<keyword evidence="9 11" id="KW-0460">Magnesium</keyword>
<dbReference type="Proteomes" id="UP000196027">
    <property type="component" value="Chromosome"/>
</dbReference>
<accession>A0A1Y0I605</accession>
<comment type="function">
    <text evidence="11">A protein kinase that phosphorylates Ser and Thr residues. Probably acts to suppress the effects of stress linked to accumulation of reactive oxygen species. Probably involved in the extracytoplasmic stress response.</text>
</comment>
<dbReference type="InterPro" id="IPR011009">
    <property type="entry name" value="Kinase-like_dom_sf"/>
</dbReference>
<keyword evidence="4 11" id="KW-0808">Transferase</keyword>
<dbReference type="Gene3D" id="1.20.1270.170">
    <property type="match status" value="1"/>
</dbReference>
<evidence type="ECO:0000256" key="8">
    <source>
        <dbReference type="ARBA" id="ARBA00022840"/>
    </source>
</evidence>
<keyword evidence="7 11" id="KW-0418">Kinase</keyword>
<evidence type="ECO:0000256" key="5">
    <source>
        <dbReference type="ARBA" id="ARBA00022723"/>
    </source>
</evidence>
<evidence type="ECO:0000256" key="4">
    <source>
        <dbReference type="ARBA" id="ARBA00022679"/>
    </source>
</evidence>
<keyword evidence="8 11" id="KW-0067">ATP-binding</keyword>
<evidence type="ECO:0000256" key="7">
    <source>
        <dbReference type="ARBA" id="ARBA00022777"/>
    </source>
</evidence>
<evidence type="ECO:0000256" key="1">
    <source>
        <dbReference type="ARBA" id="ARBA00022490"/>
    </source>
</evidence>
<feature type="domain" description="Aminoglycoside phosphotransferase" evidence="12">
    <location>
        <begin position="42"/>
        <end position="266"/>
    </location>
</feature>
<comment type="similarity">
    <text evidence="11">Belongs to the SrkA/RdoA protein kinase family.</text>
</comment>
<keyword evidence="3 11" id="KW-0597">Phosphoprotein</keyword>
<evidence type="ECO:0000256" key="6">
    <source>
        <dbReference type="ARBA" id="ARBA00022741"/>
    </source>
</evidence>
<dbReference type="OrthoDB" id="5392197at2"/>
<evidence type="ECO:0000256" key="2">
    <source>
        <dbReference type="ARBA" id="ARBA00022527"/>
    </source>
</evidence>
<comment type="subunit">
    <text evidence="11">Monomer.</text>
</comment>
<feature type="active site" description="Proton acceptor" evidence="11">
    <location>
        <position position="208"/>
    </location>
</feature>
<keyword evidence="10 11" id="KW-0346">Stress response</keyword>
<feature type="active site" evidence="11">
    <location>
        <position position="225"/>
    </location>
</feature>
<dbReference type="InterPro" id="IPR032882">
    <property type="entry name" value="SrkA/RdoA"/>
</dbReference>
<evidence type="ECO:0000256" key="3">
    <source>
        <dbReference type="ARBA" id="ARBA00022553"/>
    </source>
</evidence>
<dbReference type="GO" id="GO:0005524">
    <property type="term" value="F:ATP binding"/>
    <property type="evidence" value="ECO:0007669"/>
    <property type="project" value="UniProtKB-UniRule"/>
</dbReference>
<keyword evidence="2 11" id="KW-0723">Serine/threonine-protein kinase</keyword>
<proteinExistence type="inferred from homology"/>
<name>A0A1Y0I605_9GAMM</name>
<comment type="catalytic activity">
    <reaction evidence="11">
        <text>L-threonyl-[protein] + ATP = O-phospho-L-threonyl-[protein] + ADP + H(+)</text>
        <dbReference type="Rhea" id="RHEA:46608"/>
        <dbReference type="Rhea" id="RHEA-COMP:11060"/>
        <dbReference type="Rhea" id="RHEA-COMP:11605"/>
        <dbReference type="ChEBI" id="CHEBI:15378"/>
        <dbReference type="ChEBI" id="CHEBI:30013"/>
        <dbReference type="ChEBI" id="CHEBI:30616"/>
        <dbReference type="ChEBI" id="CHEBI:61977"/>
        <dbReference type="ChEBI" id="CHEBI:456216"/>
        <dbReference type="EC" id="2.7.11.1"/>
    </reaction>
</comment>
<dbReference type="HAMAP" id="MF_01497">
    <property type="entry name" value="SrkA_kinase"/>
    <property type="match status" value="1"/>
</dbReference>
<dbReference type="Gene3D" id="3.30.200.70">
    <property type="match status" value="1"/>
</dbReference>
<dbReference type="KEGG" id="ome:OLMES_1843"/>
<evidence type="ECO:0000256" key="9">
    <source>
        <dbReference type="ARBA" id="ARBA00022842"/>
    </source>
</evidence>
<keyword evidence="14" id="KW-1185">Reference proteome</keyword>
<evidence type="ECO:0000256" key="10">
    <source>
        <dbReference type="ARBA" id="ARBA00023016"/>
    </source>
</evidence>